<dbReference type="PROSITE" id="PS50222">
    <property type="entry name" value="EF_HAND_2"/>
    <property type="match status" value="13"/>
</dbReference>
<dbReference type="Gene3D" id="1.10.238.10">
    <property type="entry name" value="EF-hand"/>
    <property type="match status" value="8"/>
</dbReference>
<dbReference type="Proteomes" id="UP001190700">
    <property type="component" value="Unassembled WGS sequence"/>
</dbReference>
<dbReference type="EMBL" id="LGRX02024727">
    <property type="protein sequence ID" value="KAK3253618.1"/>
    <property type="molecule type" value="Genomic_DNA"/>
</dbReference>
<proteinExistence type="predicted"/>
<feature type="domain" description="EF-hand" evidence="3">
    <location>
        <begin position="386"/>
        <end position="421"/>
    </location>
</feature>
<keyword evidence="1" id="KW-0106">Calcium</keyword>
<dbReference type="PROSITE" id="PS00018">
    <property type="entry name" value="EF_HAND_1"/>
    <property type="match status" value="11"/>
</dbReference>
<feature type="domain" description="EF-hand" evidence="3">
    <location>
        <begin position="475"/>
        <end position="510"/>
    </location>
</feature>
<evidence type="ECO:0000256" key="1">
    <source>
        <dbReference type="ARBA" id="ARBA00022837"/>
    </source>
</evidence>
<feature type="domain" description="EF-hand" evidence="3">
    <location>
        <begin position="781"/>
        <end position="816"/>
    </location>
</feature>
<feature type="domain" description="EF-hand" evidence="3">
    <location>
        <begin position="254"/>
        <end position="289"/>
    </location>
</feature>
<name>A0AAE0CEK2_9CHLO</name>
<evidence type="ECO:0000259" key="3">
    <source>
        <dbReference type="PROSITE" id="PS50222"/>
    </source>
</evidence>
<dbReference type="Pfam" id="PF13499">
    <property type="entry name" value="EF-hand_7"/>
    <property type="match status" value="3"/>
</dbReference>
<evidence type="ECO:0000313" key="5">
    <source>
        <dbReference type="Proteomes" id="UP001190700"/>
    </source>
</evidence>
<dbReference type="PANTHER" id="PTHR10827">
    <property type="entry name" value="RETICULOCALBIN"/>
    <property type="match status" value="1"/>
</dbReference>
<dbReference type="InterPro" id="IPR002048">
    <property type="entry name" value="EF_hand_dom"/>
</dbReference>
<accession>A0AAE0CEK2</accession>
<comment type="caution">
    <text evidence="4">The sequence shown here is derived from an EMBL/GenBank/DDBJ whole genome shotgun (WGS) entry which is preliminary data.</text>
</comment>
<dbReference type="SMART" id="SM00054">
    <property type="entry name" value="EFh"/>
    <property type="match status" value="15"/>
</dbReference>
<dbReference type="InterPro" id="IPR011992">
    <property type="entry name" value="EF-hand-dom_pair"/>
</dbReference>
<feature type="domain" description="EF-hand" evidence="3">
    <location>
        <begin position="911"/>
        <end position="946"/>
    </location>
</feature>
<reference evidence="4 5" key="1">
    <citation type="journal article" date="2015" name="Genome Biol. Evol.">
        <title>Comparative Genomics of a Bacterivorous Green Alga Reveals Evolutionary Causalities and Consequences of Phago-Mixotrophic Mode of Nutrition.</title>
        <authorList>
            <person name="Burns J.A."/>
            <person name="Paasch A."/>
            <person name="Narechania A."/>
            <person name="Kim E."/>
        </authorList>
    </citation>
    <scope>NUCLEOTIDE SEQUENCE [LARGE SCALE GENOMIC DNA]</scope>
    <source>
        <strain evidence="4 5">PLY_AMNH</strain>
    </source>
</reference>
<dbReference type="InterPro" id="IPR018247">
    <property type="entry name" value="EF_Hand_1_Ca_BS"/>
</dbReference>
<evidence type="ECO:0000313" key="4">
    <source>
        <dbReference type="EMBL" id="KAK3253618.1"/>
    </source>
</evidence>
<feature type="compositionally biased region" description="Low complexity" evidence="2">
    <location>
        <begin position="1096"/>
        <end position="1142"/>
    </location>
</feature>
<dbReference type="GO" id="GO:0005509">
    <property type="term" value="F:calcium ion binding"/>
    <property type="evidence" value="ECO:0007669"/>
    <property type="project" value="InterPro"/>
</dbReference>
<dbReference type="AlphaFoldDB" id="A0AAE0CEK2"/>
<feature type="domain" description="EF-hand" evidence="3">
    <location>
        <begin position="516"/>
        <end position="551"/>
    </location>
</feature>
<gene>
    <name evidence="4" type="ORF">CYMTET_37135</name>
</gene>
<feature type="region of interest" description="Disordered" evidence="2">
    <location>
        <begin position="1094"/>
        <end position="1194"/>
    </location>
</feature>
<feature type="domain" description="EF-hand" evidence="3">
    <location>
        <begin position="213"/>
        <end position="248"/>
    </location>
</feature>
<feature type="compositionally biased region" description="Low complexity" evidence="2">
    <location>
        <begin position="1149"/>
        <end position="1180"/>
    </location>
</feature>
<feature type="domain" description="EF-hand" evidence="3">
    <location>
        <begin position="343"/>
        <end position="378"/>
    </location>
</feature>
<sequence>MPESKLPPKYNYYCPNFPPAKENWPEDLSLLQKQTAAAKKKQRTVDLKIKNLKAAIRCLELSDVRAQCESALEKVEGTVKSKQFMKDLYGTFKDYDKDDNGLLTIDELLPLALQFGQSIDFWPKESEHMIALFLDFDDDKDHRIDVSEFLHFVTFVAVAVTEGHIQQILQSKATVVQLKMLGLVSKVQTYDMNVQELCAPIIAEVQGTISSPELVTSVAGLFKSFDFDDNQLLTRDELVEVATKMSSFGDSWPTDRGEILAILLAFDMDQDQKLDHAEFLEFVKFVLLTMAETRCENVMYSKATLVQLKLLALIEKVESYPSEVLEMCKQVVLGVQEYIASSGFDEQVQETFEESDTNANKFLTQEELIPLAMRFGLLASDIYLEVDEVACLEFFSNFDVNNDGRLDCGEFKDFCKYITLNMAEQQCEEIFINKASLNQLKLRQLSLKVKEFPKEARVMCEEVLKGLQQMFTMAAFEDQIASTFKYFDEDGSNFLDKEELLPIALQFGVVEEGWPVDEEALAGFFFTFDVNNDGKLDRDEFREFMKYIYINVAETQCDAIMESKLSLVTLKMRSIVYKIMQFPPEVQSLCQGVFEDVQFYINSAEFDDQVNASFKDFDKDANQHLTLEELVPMAIEFGLLAEDKIKTMGALDEEAVIDFFSAFDVNGDGRLDLGEYKAFTQFITLNITEKQCDAIFEAKASLVHLKHRALMNQVKSYPPEIAEMCQEVVMKTEDMITSSSFVDSVIDTFDRNDEDKNEVLSQEELIPMAMKFSTLVENWPTNEEDVVKMFMSFDVNNDGALEWTEFLEFAKYVALHIAEETCEGIFRSKGTIVQHKLRHLAEKVNGYSDTIRDSCMQTLMKTEVMISSPEFAQSVEETFTKHDVSETQVLLKEELLSLALNFSDLVDNWPTDEAAILSLFMSFDVNGDEKLDRNEFFEFAKYITLHMCEQTIEGMFLSKASLVELKIRQIMDLIASLPPTLVDDSMKVVQRTHEVVRSEEFAMSVDDTFKSHDADANAFLTRDELVPLALQFSKLVDNWPTDEIAVGEIFMAFDVNNDAKLDKNEFTAFVEYISYCMASDLIVQNAAIHEPIPAGAPAEETSTSAPAAEAAPAPSEAAAEAAPAPAGDAAEAAPTATAAEAAPSPPEPAVDAAPAAEAGPAAKAALAAAPSSSAQPVSESMESEDIPEEIIVKK</sequence>
<organism evidence="4 5">
    <name type="scientific">Cymbomonas tetramitiformis</name>
    <dbReference type="NCBI Taxonomy" id="36881"/>
    <lineage>
        <taxon>Eukaryota</taxon>
        <taxon>Viridiplantae</taxon>
        <taxon>Chlorophyta</taxon>
        <taxon>Pyramimonadophyceae</taxon>
        <taxon>Pyramimonadales</taxon>
        <taxon>Pyramimonadaceae</taxon>
        <taxon>Cymbomonas</taxon>
    </lineage>
</organism>
<protein>
    <recommendedName>
        <fullName evidence="3">EF-hand domain-containing protein</fullName>
    </recommendedName>
</protein>
<dbReference type="PANTHER" id="PTHR10827:SF85">
    <property type="entry name" value="CALCIUM-BINDING PROTEIN"/>
    <property type="match status" value="1"/>
</dbReference>
<dbReference type="SUPFAM" id="SSF47473">
    <property type="entry name" value="EF-hand"/>
    <property type="match status" value="4"/>
</dbReference>
<keyword evidence="5" id="KW-1185">Reference proteome</keyword>
<feature type="domain" description="EF-hand" evidence="3">
    <location>
        <begin position="1041"/>
        <end position="1076"/>
    </location>
</feature>
<feature type="domain" description="EF-hand" evidence="3">
    <location>
        <begin position="605"/>
        <end position="640"/>
    </location>
</feature>
<feature type="domain" description="EF-hand" evidence="3">
    <location>
        <begin position="83"/>
        <end position="118"/>
    </location>
</feature>
<dbReference type="CDD" id="cd00051">
    <property type="entry name" value="EFh"/>
    <property type="match status" value="1"/>
</dbReference>
<feature type="domain" description="EF-hand" evidence="3">
    <location>
        <begin position="124"/>
        <end position="159"/>
    </location>
</feature>
<evidence type="ECO:0000256" key="2">
    <source>
        <dbReference type="SAM" id="MobiDB-lite"/>
    </source>
</evidence>
<dbReference type="Pfam" id="PF13833">
    <property type="entry name" value="EF-hand_8"/>
    <property type="match status" value="1"/>
</dbReference>
<feature type="domain" description="EF-hand" evidence="3">
    <location>
        <begin position="651"/>
        <end position="686"/>
    </location>
</feature>